<protein>
    <recommendedName>
        <fullName evidence="2">Alpha/beta hydrolase fold-3 domain-containing protein</fullName>
    </recommendedName>
</protein>
<feature type="domain" description="Alpha/beta hydrolase fold-3" evidence="2">
    <location>
        <begin position="65"/>
        <end position="233"/>
    </location>
</feature>
<gene>
    <name evidence="3" type="ORF">BB934_33845</name>
</gene>
<keyword evidence="1" id="KW-0378">Hydrolase</keyword>
<keyword evidence="3" id="KW-0614">Plasmid</keyword>
<dbReference type="InterPro" id="IPR013094">
    <property type="entry name" value="AB_hydrolase_3"/>
</dbReference>
<dbReference type="InterPro" id="IPR029058">
    <property type="entry name" value="AB_hydrolase_fold"/>
</dbReference>
<dbReference type="GO" id="GO:0016787">
    <property type="term" value="F:hydrolase activity"/>
    <property type="evidence" value="ECO:0007669"/>
    <property type="project" value="UniProtKB-KW"/>
</dbReference>
<sequence>MAAQIRALGPVVNVPAVNKLYEPLLARQPTANVTRTNDIAYGPDERHKLDTYKPEQASSERRPAVIFFHGGGFIRGDKAERSNIGYFLARNGVVAILSSYRLAPKNPWPAGPEDVVAALNWVKANADALGIDPSRTFLMGESAGAAHVASAVTMPRFRPADGLGIAGAVLLSGVYDADLEFRAKKQLGLPTPDPRNDAYFGTDPERLGAMSIVLSLKAPLPPILLAYAELDPPQMQIQAGEMFGALCRAQNTCPDLLWMKAHNHGSAGSSFNTEDDTVSRPVLDFILSKQR</sequence>
<reference evidence="3" key="1">
    <citation type="submission" date="2016-07" db="EMBL/GenBank/DDBJ databases">
        <title>Microvirga ossetica sp. nov. a new species of rhizobia isolated from root nodules of the legume species Vicia alpestris Steven originated from North Ossetia region in the Caucasus.</title>
        <authorList>
            <person name="Safronova V.I."/>
            <person name="Kuznetsova I.G."/>
            <person name="Sazanova A.L."/>
            <person name="Belimov A."/>
            <person name="Andronov E."/>
            <person name="Osledkin Y.S."/>
            <person name="Onishchuk O.P."/>
            <person name="Kurchak O.N."/>
            <person name="Shaposhnikov A.I."/>
            <person name="Willems A."/>
            <person name="Tikhonovich I.A."/>
        </authorList>
    </citation>
    <scope>NUCLEOTIDE SEQUENCE [LARGE SCALE GENOMIC DNA]</scope>
    <source>
        <strain evidence="3">V5/3M</strain>
        <plasmid evidence="3">unnamed1</plasmid>
    </source>
</reference>
<dbReference type="PANTHER" id="PTHR48081:SF33">
    <property type="entry name" value="KYNURENINE FORMAMIDASE"/>
    <property type="match status" value="1"/>
</dbReference>
<name>A0A1B2ETK0_9HYPH</name>
<dbReference type="AlphaFoldDB" id="A0A1B2ETK0"/>
<dbReference type="SUPFAM" id="SSF53474">
    <property type="entry name" value="alpha/beta-Hydrolases"/>
    <property type="match status" value="1"/>
</dbReference>
<dbReference type="KEGG" id="moc:BB934_33845"/>
<organism evidence="3">
    <name type="scientific">Microvirga ossetica</name>
    <dbReference type="NCBI Taxonomy" id="1882682"/>
    <lineage>
        <taxon>Bacteria</taxon>
        <taxon>Pseudomonadati</taxon>
        <taxon>Pseudomonadota</taxon>
        <taxon>Alphaproteobacteria</taxon>
        <taxon>Hyphomicrobiales</taxon>
        <taxon>Methylobacteriaceae</taxon>
        <taxon>Microvirga</taxon>
    </lineage>
</organism>
<dbReference type="PANTHER" id="PTHR48081">
    <property type="entry name" value="AB HYDROLASE SUPERFAMILY PROTEIN C4A8.06C"/>
    <property type="match status" value="1"/>
</dbReference>
<proteinExistence type="predicted"/>
<dbReference type="Pfam" id="PF07859">
    <property type="entry name" value="Abhydrolase_3"/>
    <property type="match status" value="1"/>
</dbReference>
<evidence type="ECO:0000256" key="1">
    <source>
        <dbReference type="ARBA" id="ARBA00022801"/>
    </source>
</evidence>
<accession>A0A1B2ETK0</accession>
<dbReference type="InterPro" id="IPR050300">
    <property type="entry name" value="GDXG_lipolytic_enzyme"/>
</dbReference>
<dbReference type="EMBL" id="CP016617">
    <property type="protein sequence ID" value="ANY83316.1"/>
    <property type="molecule type" value="Genomic_DNA"/>
</dbReference>
<dbReference type="Gene3D" id="3.40.50.1820">
    <property type="entry name" value="alpha/beta hydrolase"/>
    <property type="match status" value="1"/>
</dbReference>
<evidence type="ECO:0000259" key="2">
    <source>
        <dbReference type="Pfam" id="PF07859"/>
    </source>
</evidence>
<evidence type="ECO:0000313" key="3">
    <source>
        <dbReference type="EMBL" id="ANY83316.1"/>
    </source>
</evidence>
<geneLocation type="plasmid" evidence="3">
    <name>unnamed1</name>
</geneLocation>